<gene>
    <name evidence="2" type="ORF">DPMN_058140</name>
</gene>
<evidence type="ECO:0000313" key="3">
    <source>
        <dbReference type="Proteomes" id="UP000828390"/>
    </source>
</evidence>
<reference evidence="2" key="2">
    <citation type="submission" date="2020-11" db="EMBL/GenBank/DDBJ databases">
        <authorList>
            <person name="McCartney M.A."/>
            <person name="Auch B."/>
            <person name="Kono T."/>
            <person name="Mallez S."/>
            <person name="Becker A."/>
            <person name="Gohl D.M."/>
            <person name="Silverstein K.A.T."/>
            <person name="Koren S."/>
            <person name="Bechman K.B."/>
            <person name="Herman A."/>
            <person name="Abrahante J.E."/>
            <person name="Garbe J."/>
        </authorList>
    </citation>
    <scope>NUCLEOTIDE SEQUENCE</scope>
    <source>
        <strain evidence="2">Duluth1</strain>
        <tissue evidence="2">Whole animal</tissue>
    </source>
</reference>
<keyword evidence="3" id="KW-1185">Reference proteome</keyword>
<accession>A0A9D4HD55</accession>
<evidence type="ECO:0000313" key="2">
    <source>
        <dbReference type="EMBL" id="KAH3715430.1"/>
    </source>
</evidence>
<protein>
    <submittedName>
        <fullName evidence="2">Uncharacterized protein</fullName>
    </submittedName>
</protein>
<sequence length="127" mass="14297">MTQGGDASLLEAMEQFRRKNEALAEKCDKLALERNLELLKRDNMRAGLCTPVPERETPVPQSKPNDFEENVTLKKTPLKPLNIVKAATDEGQHVLERYAEARQALVTLSLGMIMGTLCFRFSTNHVK</sequence>
<dbReference type="EMBL" id="JAIWYP010000013">
    <property type="protein sequence ID" value="KAH3715430.1"/>
    <property type="molecule type" value="Genomic_DNA"/>
</dbReference>
<dbReference type="AlphaFoldDB" id="A0A9D4HD55"/>
<comment type="caution">
    <text evidence="2">The sequence shown here is derived from an EMBL/GenBank/DDBJ whole genome shotgun (WGS) entry which is preliminary data.</text>
</comment>
<evidence type="ECO:0000256" key="1">
    <source>
        <dbReference type="SAM" id="MobiDB-lite"/>
    </source>
</evidence>
<reference evidence="2" key="1">
    <citation type="journal article" date="2019" name="bioRxiv">
        <title>The Genome of the Zebra Mussel, Dreissena polymorpha: A Resource for Invasive Species Research.</title>
        <authorList>
            <person name="McCartney M.A."/>
            <person name="Auch B."/>
            <person name="Kono T."/>
            <person name="Mallez S."/>
            <person name="Zhang Y."/>
            <person name="Obille A."/>
            <person name="Becker A."/>
            <person name="Abrahante J.E."/>
            <person name="Garbe J."/>
            <person name="Badalamenti J.P."/>
            <person name="Herman A."/>
            <person name="Mangelson H."/>
            <person name="Liachko I."/>
            <person name="Sullivan S."/>
            <person name="Sone E.D."/>
            <person name="Koren S."/>
            <person name="Silverstein K.A.T."/>
            <person name="Beckman K.B."/>
            <person name="Gohl D.M."/>
        </authorList>
    </citation>
    <scope>NUCLEOTIDE SEQUENCE</scope>
    <source>
        <strain evidence="2">Duluth1</strain>
        <tissue evidence="2">Whole animal</tissue>
    </source>
</reference>
<dbReference type="Proteomes" id="UP000828390">
    <property type="component" value="Unassembled WGS sequence"/>
</dbReference>
<name>A0A9D4HD55_DREPO</name>
<feature type="region of interest" description="Disordered" evidence="1">
    <location>
        <begin position="49"/>
        <end position="69"/>
    </location>
</feature>
<proteinExistence type="predicted"/>
<organism evidence="2 3">
    <name type="scientific">Dreissena polymorpha</name>
    <name type="common">Zebra mussel</name>
    <name type="synonym">Mytilus polymorpha</name>
    <dbReference type="NCBI Taxonomy" id="45954"/>
    <lineage>
        <taxon>Eukaryota</taxon>
        <taxon>Metazoa</taxon>
        <taxon>Spiralia</taxon>
        <taxon>Lophotrochozoa</taxon>
        <taxon>Mollusca</taxon>
        <taxon>Bivalvia</taxon>
        <taxon>Autobranchia</taxon>
        <taxon>Heteroconchia</taxon>
        <taxon>Euheterodonta</taxon>
        <taxon>Imparidentia</taxon>
        <taxon>Neoheterodontei</taxon>
        <taxon>Myida</taxon>
        <taxon>Dreissenoidea</taxon>
        <taxon>Dreissenidae</taxon>
        <taxon>Dreissena</taxon>
    </lineage>
</organism>